<evidence type="ECO:0008006" key="4">
    <source>
        <dbReference type="Google" id="ProtNLM"/>
    </source>
</evidence>
<dbReference type="Pfam" id="PF06013">
    <property type="entry name" value="WXG100"/>
    <property type="match status" value="1"/>
</dbReference>
<feature type="coiled-coil region" evidence="1">
    <location>
        <begin position="60"/>
        <end position="87"/>
    </location>
</feature>
<keyword evidence="3" id="KW-1185">Reference proteome</keyword>
<keyword evidence="1" id="KW-0175">Coiled coil</keyword>
<evidence type="ECO:0000313" key="3">
    <source>
        <dbReference type="Proteomes" id="UP000630887"/>
    </source>
</evidence>
<comment type="caution">
    <text evidence="2">The sequence shown here is derived from an EMBL/GenBank/DDBJ whole genome shotgun (WGS) entry which is preliminary data.</text>
</comment>
<reference evidence="2 3" key="1">
    <citation type="submission" date="2021-01" db="EMBL/GenBank/DDBJ databases">
        <title>Whole genome shotgun sequence of Catellatospora coxensis NBRC 107359.</title>
        <authorList>
            <person name="Komaki H."/>
            <person name="Tamura T."/>
        </authorList>
    </citation>
    <scope>NUCLEOTIDE SEQUENCE [LARGE SCALE GENOMIC DNA]</scope>
    <source>
        <strain evidence="2 3">NBRC 107359</strain>
    </source>
</reference>
<organism evidence="2 3">
    <name type="scientific">Catellatospora coxensis</name>
    <dbReference type="NCBI Taxonomy" id="310354"/>
    <lineage>
        <taxon>Bacteria</taxon>
        <taxon>Bacillati</taxon>
        <taxon>Actinomycetota</taxon>
        <taxon>Actinomycetes</taxon>
        <taxon>Micromonosporales</taxon>
        <taxon>Micromonosporaceae</taxon>
        <taxon>Catellatospora</taxon>
    </lineage>
</organism>
<dbReference type="Proteomes" id="UP000630887">
    <property type="component" value="Unassembled WGS sequence"/>
</dbReference>
<protein>
    <recommendedName>
        <fullName evidence="4">WXG100 family type VII secretion target</fullName>
    </recommendedName>
</protein>
<dbReference type="Gene3D" id="1.10.287.1060">
    <property type="entry name" value="ESAT-6-like"/>
    <property type="match status" value="1"/>
</dbReference>
<dbReference type="InterPro" id="IPR010310">
    <property type="entry name" value="T7SS_ESAT-6-like"/>
</dbReference>
<evidence type="ECO:0000256" key="1">
    <source>
        <dbReference type="SAM" id="Coils"/>
    </source>
</evidence>
<proteinExistence type="predicted"/>
<name>A0A8J3KV91_9ACTN</name>
<dbReference type="AlphaFoldDB" id="A0A8J3KV91"/>
<dbReference type="RefSeq" id="WP_203696010.1">
    <property type="nucleotide sequence ID" value="NZ_BAAALC010000092.1"/>
</dbReference>
<dbReference type="SUPFAM" id="SSF140453">
    <property type="entry name" value="EsxAB dimer-like"/>
    <property type="match status" value="1"/>
</dbReference>
<accession>A0A8J3KV91</accession>
<evidence type="ECO:0000313" key="2">
    <source>
        <dbReference type="EMBL" id="GIG09248.1"/>
    </source>
</evidence>
<dbReference type="InterPro" id="IPR036689">
    <property type="entry name" value="ESAT-6-like_sf"/>
</dbReference>
<gene>
    <name evidence="2" type="ORF">Cco03nite_59480</name>
</gene>
<dbReference type="EMBL" id="BONI01000061">
    <property type="protein sequence ID" value="GIG09248.1"/>
    <property type="molecule type" value="Genomic_DNA"/>
</dbReference>
<sequence length="94" mass="10582">MPDGFGITYDVVLDAANRLRAENGRLNDVVDRMEATARDRFAGWSATSEGTYVSVASTWRRQAEVMHADMEASIQRLLQRVSSYQDADRRASQI</sequence>